<evidence type="ECO:0000313" key="3">
    <source>
        <dbReference type="Proteomes" id="UP000680866"/>
    </source>
</evidence>
<feature type="region of interest" description="Disordered" evidence="1">
    <location>
        <begin position="1"/>
        <end position="27"/>
    </location>
</feature>
<dbReference type="EMBL" id="AP023359">
    <property type="protein sequence ID" value="BCJ64784.1"/>
    <property type="molecule type" value="Genomic_DNA"/>
</dbReference>
<reference evidence="2" key="1">
    <citation type="submission" date="2020-08" db="EMBL/GenBank/DDBJ databases">
        <title>Whole genome shotgun sequence of Polymorphospora rubra NBRC 101157.</title>
        <authorList>
            <person name="Komaki H."/>
            <person name="Tamura T."/>
        </authorList>
    </citation>
    <scope>NUCLEOTIDE SEQUENCE</scope>
    <source>
        <strain evidence="2">NBRC 101157</strain>
    </source>
</reference>
<proteinExistence type="predicted"/>
<sequence length="68" mass="7113">MRDGDQGLVNGIESGQQDPGVAPLQDRAGQLPGLVDAADAGARACVDVAKFLVEQADRRDRVLWGGLP</sequence>
<dbReference type="KEGG" id="pry:Prubr_18050"/>
<protein>
    <submittedName>
        <fullName evidence="2">Uncharacterized protein</fullName>
    </submittedName>
</protein>
<dbReference type="Proteomes" id="UP000680866">
    <property type="component" value="Chromosome"/>
</dbReference>
<gene>
    <name evidence="2" type="ORF">Prubr_18050</name>
</gene>
<name>A0A810MW69_9ACTN</name>
<evidence type="ECO:0000313" key="2">
    <source>
        <dbReference type="EMBL" id="BCJ64784.1"/>
    </source>
</evidence>
<keyword evidence="3" id="KW-1185">Reference proteome</keyword>
<organism evidence="2 3">
    <name type="scientific">Polymorphospora rubra</name>
    <dbReference type="NCBI Taxonomy" id="338584"/>
    <lineage>
        <taxon>Bacteria</taxon>
        <taxon>Bacillati</taxon>
        <taxon>Actinomycetota</taxon>
        <taxon>Actinomycetes</taxon>
        <taxon>Micromonosporales</taxon>
        <taxon>Micromonosporaceae</taxon>
        <taxon>Polymorphospora</taxon>
    </lineage>
</organism>
<evidence type="ECO:0000256" key="1">
    <source>
        <dbReference type="SAM" id="MobiDB-lite"/>
    </source>
</evidence>
<dbReference type="AlphaFoldDB" id="A0A810MW69"/>
<accession>A0A810MW69</accession>